<reference evidence="1" key="1">
    <citation type="submission" date="2018-02" db="EMBL/GenBank/DDBJ databases">
        <title>Rhizophora mucronata_Transcriptome.</title>
        <authorList>
            <person name="Meera S.P."/>
            <person name="Sreeshan A."/>
            <person name="Augustine A."/>
        </authorList>
    </citation>
    <scope>NUCLEOTIDE SEQUENCE</scope>
    <source>
        <tissue evidence="1">Leaf</tissue>
    </source>
</reference>
<dbReference type="AlphaFoldDB" id="A0A2P2MXF5"/>
<protein>
    <submittedName>
        <fullName evidence="1">Uncharacterized protein</fullName>
    </submittedName>
</protein>
<sequence>MESQSSIFSPSLCLWVNARRVSQYSQDQFIGKFVDVTICLWCVLEKGTILVKQQVAGTSAYKKRVSSAM</sequence>
<name>A0A2P2MXF5_RHIMU</name>
<evidence type="ECO:0000313" key="1">
    <source>
        <dbReference type="EMBL" id="MBX34879.1"/>
    </source>
</evidence>
<accession>A0A2P2MXF5</accession>
<dbReference type="EMBL" id="GGEC01054395">
    <property type="protein sequence ID" value="MBX34879.1"/>
    <property type="molecule type" value="Transcribed_RNA"/>
</dbReference>
<organism evidence="1">
    <name type="scientific">Rhizophora mucronata</name>
    <name type="common">Asiatic mangrove</name>
    <dbReference type="NCBI Taxonomy" id="61149"/>
    <lineage>
        <taxon>Eukaryota</taxon>
        <taxon>Viridiplantae</taxon>
        <taxon>Streptophyta</taxon>
        <taxon>Embryophyta</taxon>
        <taxon>Tracheophyta</taxon>
        <taxon>Spermatophyta</taxon>
        <taxon>Magnoliopsida</taxon>
        <taxon>eudicotyledons</taxon>
        <taxon>Gunneridae</taxon>
        <taxon>Pentapetalae</taxon>
        <taxon>rosids</taxon>
        <taxon>fabids</taxon>
        <taxon>Malpighiales</taxon>
        <taxon>Rhizophoraceae</taxon>
        <taxon>Rhizophora</taxon>
    </lineage>
</organism>
<proteinExistence type="predicted"/>